<dbReference type="SUPFAM" id="SSF52833">
    <property type="entry name" value="Thioredoxin-like"/>
    <property type="match status" value="1"/>
</dbReference>
<dbReference type="EMBL" id="NRRV01000126">
    <property type="protein sequence ID" value="MBK1633832.1"/>
    <property type="molecule type" value="Genomic_DNA"/>
</dbReference>
<comment type="caution">
    <text evidence="3">The sequence shown here is derived from an EMBL/GenBank/DDBJ whole genome shotgun (WGS) entry which is preliminary data.</text>
</comment>
<gene>
    <name evidence="3" type="ORF">CKO31_24480</name>
</gene>
<dbReference type="SUPFAM" id="SSF47616">
    <property type="entry name" value="GST C-terminal domain-like"/>
    <property type="match status" value="1"/>
</dbReference>
<proteinExistence type="predicted"/>
<dbReference type="SFLD" id="SFLDG00358">
    <property type="entry name" value="Main_(cytGST)"/>
    <property type="match status" value="1"/>
</dbReference>
<dbReference type="SFLD" id="SFLDG01151">
    <property type="entry name" value="Main.2:_Nu-like"/>
    <property type="match status" value="1"/>
</dbReference>
<dbReference type="InterPro" id="IPR040079">
    <property type="entry name" value="Glutathione_S-Trfase"/>
</dbReference>
<dbReference type="Gene3D" id="3.40.30.10">
    <property type="entry name" value="Glutaredoxin"/>
    <property type="match status" value="1"/>
</dbReference>
<dbReference type="InterPro" id="IPR004045">
    <property type="entry name" value="Glutathione_S-Trfase_N"/>
</dbReference>
<feature type="domain" description="GST N-terminal" evidence="1">
    <location>
        <begin position="1"/>
        <end position="80"/>
    </location>
</feature>
<accession>A0ABS1CPH5</accession>
<evidence type="ECO:0000313" key="3">
    <source>
        <dbReference type="EMBL" id="MBK1633832.1"/>
    </source>
</evidence>
<dbReference type="Proteomes" id="UP000748752">
    <property type="component" value="Unassembled WGS sequence"/>
</dbReference>
<dbReference type="Gene3D" id="1.20.1050.10">
    <property type="match status" value="1"/>
</dbReference>
<dbReference type="Pfam" id="PF13417">
    <property type="entry name" value="GST_N_3"/>
    <property type="match status" value="1"/>
</dbReference>
<dbReference type="SFLD" id="SFLDS00019">
    <property type="entry name" value="Glutathione_Transferase_(cytos"/>
    <property type="match status" value="1"/>
</dbReference>
<dbReference type="PROSITE" id="PS50405">
    <property type="entry name" value="GST_CTER"/>
    <property type="match status" value="1"/>
</dbReference>
<feature type="domain" description="GST C-terminal" evidence="2">
    <location>
        <begin position="94"/>
        <end position="204"/>
    </location>
</feature>
<dbReference type="InterPro" id="IPR036249">
    <property type="entry name" value="Thioredoxin-like_sf"/>
</dbReference>
<evidence type="ECO:0000259" key="2">
    <source>
        <dbReference type="PROSITE" id="PS50405"/>
    </source>
</evidence>
<protein>
    <submittedName>
        <fullName evidence="3">Glutathione S-transferase</fullName>
    </submittedName>
</protein>
<reference evidence="3 4" key="1">
    <citation type="journal article" date="2020" name="Microorganisms">
        <title>Osmotic Adaptation and Compatible Solute Biosynthesis of Phototrophic Bacteria as Revealed from Genome Analyses.</title>
        <authorList>
            <person name="Imhoff J.F."/>
            <person name="Rahn T."/>
            <person name="Kunzel S."/>
            <person name="Keller A."/>
            <person name="Neulinger S.C."/>
        </authorList>
    </citation>
    <scope>NUCLEOTIDE SEQUENCE [LARGE SCALE GENOMIC DNA]</scope>
    <source>
        <strain evidence="3 4">DSM 6210</strain>
    </source>
</reference>
<dbReference type="CDD" id="cd03056">
    <property type="entry name" value="GST_N_4"/>
    <property type="match status" value="1"/>
</dbReference>
<dbReference type="PANTHER" id="PTHR44051">
    <property type="entry name" value="GLUTATHIONE S-TRANSFERASE-RELATED"/>
    <property type="match status" value="1"/>
</dbReference>
<dbReference type="InterPro" id="IPR010987">
    <property type="entry name" value="Glutathione-S-Trfase_C-like"/>
</dbReference>
<keyword evidence="4" id="KW-1185">Reference proteome</keyword>
<dbReference type="InterPro" id="IPR004046">
    <property type="entry name" value="GST_C"/>
</dbReference>
<dbReference type="InterPro" id="IPR036282">
    <property type="entry name" value="Glutathione-S-Trfase_C_sf"/>
</dbReference>
<dbReference type="RefSeq" id="WP_200243281.1">
    <property type="nucleotide sequence ID" value="NZ_NRRV01000126.1"/>
</dbReference>
<dbReference type="PANTHER" id="PTHR44051:SF2">
    <property type="entry name" value="HYPOTHETICAL GLUTATHIONE S-TRANSFERASE LIKE PROTEIN"/>
    <property type="match status" value="1"/>
</dbReference>
<name>A0ABS1CPH5_9GAMM</name>
<evidence type="ECO:0000259" key="1">
    <source>
        <dbReference type="PROSITE" id="PS50404"/>
    </source>
</evidence>
<dbReference type="PROSITE" id="PS50404">
    <property type="entry name" value="GST_NTER"/>
    <property type="match status" value="1"/>
</dbReference>
<sequence length="204" mass="22474">MRLYDFEYSGNCWKVRLLLDMLGLDYEREPVDSSRGETQTATFKAVSGRGQIPVLEDGDLRLWDSQAILFYLARRYGAADGGDGSEGGAWLPPDPAGEAKVLQWLALSENELLYGLARARAALKFGRPFDVAACQAEGRAGLAVLEARLTEHDWLVGERATIADLACYTYVALAHEAEVALEDYPAVRAWCARIAALPGYRAMR</sequence>
<dbReference type="Pfam" id="PF00043">
    <property type="entry name" value="GST_C"/>
    <property type="match status" value="1"/>
</dbReference>
<evidence type="ECO:0000313" key="4">
    <source>
        <dbReference type="Proteomes" id="UP000748752"/>
    </source>
</evidence>
<organism evidence="3 4">
    <name type="scientific">Thiohalocapsa halophila</name>
    <dbReference type="NCBI Taxonomy" id="69359"/>
    <lineage>
        <taxon>Bacteria</taxon>
        <taxon>Pseudomonadati</taxon>
        <taxon>Pseudomonadota</taxon>
        <taxon>Gammaproteobacteria</taxon>
        <taxon>Chromatiales</taxon>
        <taxon>Chromatiaceae</taxon>
        <taxon>Thiohalocapsa</taxon>
    </lineage>
</organism>